<dbReference type="InterPro" id="IPR050482">
    <property type="entry name" value="Sensor_HK_TwoCompSys"/>
</dbReference>
<keyword evidence="3" id="KW-0902">Two-component regulatory system</keyword>
<name>A0ABP7Q0V1_9SPHI</name>
<dbReference type="Pfam" id="PF02518">
    <property type="entry name" value="HATPase_c"/>
    <property type="match status" value="1"/>
</dbReference>
<dbReference type="SUPFAM" id="SSF55874">
    <property type="entry name" value="ATPase domain of HSP90 chaperone/DNA topoisomerase II/histidine kinase"/>
    <property type="match status" value="1"/>
</dbReference>
<keyword evidence="1" id="KW-0808">Transferase</keyword>
<feature type="coiled-coil region" evidence="4">
    <location>
        <begin position="301"/>
        <end position="328"/>
    </location>
</feature>
<dbReference type="InterPro" id="IPR011990">
    <property type="entry name" value="TPR-like_helical_dom_sf"/>
</dbReference>
<evidence type="ECO:0000256" key="3">
    <source>
        <dbReference type="ARBA" id="ARBA00023012"/>
    </source>
</evidence>
<gene>
    <name evidence="7" type="ORF">GCM10022246_28810</name>
</gene>
<protein>
    <recommendedName>
        <fullName evidence="6">Histidine kinase/HSP90-like ATPase domain-containing protein</fullName>
    </recommendedName>
</protein>
<evidence type="ECO:0000256" key="4">
    <source>
        <dbReference type="SAM" id="Coils"/>
    </source>
</evidence>
<feature type="transmembrane region" description="Helical" evidence="5">
    <location>
        <begin position="329"/>
        <end position="349"/>
    </location>
</feature>
<comment type="caution">
    <text evidence="7">The sequence shown here is derived from an EMBL/GenBank/DDBJ whole genome shotgun (WGS) entry which is preliminary data.</text>
</comment>
<evidence type="ECO:0000313" key="8">
    <source>
        <dbReference type="Proteomes" id="UP001501081"/>
    </source>
</evidence>
<evidence type="ECO:0000256" key="5">
    <source>
        <dbReference type="SAM" id="Phobius"/>
    </source>
</evidence>
<sequence>MLPILFSSCYKKEIKKEKTTENPFYDKAFAYRETKKPDGAFLYFNKAKDFFIQQNDSLGAGKCLVNMAIISADRGDYFGGQELSLNAIAYFNEKDQKQHVYIQSNYNNLGITSDNLKEYKQAITFYEKSKKYTVGNLGLLVVQNNIANAYKRLKNYPKALAIYKDILAKNISQTEYARTLTNLVYTEWLQNEQFNAAPPLLKALKIREQENDIKGLNYSYFALADYYTKKKPDSALYFAERMYQTAKEINNPGDQLQALQKLIKLSAPANSIRYFDRYQNLEDSLQTIRNAAKNQFALIRYESEKTKADNLKLQKENTEKKYELATREFLLLAGFITFISAAIIGAFWYRKRQENMKAEAQKAITESRLKTSKKVHDVVANGLYRVMTEIENELNLNKELILDKIENLYEKSRDISYEKPVSPDKPFNEIISALLSSFATENTKILIAGNDAELWLKVNEQSRYELEHVIQELMVNMQKHSKASNVALRFENINEQINIYYTDNGLGMPEDALLGNGLRNTGNRIEQIKGAITFDTKVQKGLKIQISFPVS</sequence>
<dbReference type="InterPro" id="IPR019734">
    <property type="entry name" value="TPR_rpt"/>
</dbReference>
<dbReference type="EMBL" id="BAABAK010000015">
    <property type="protein sequence ID" value="GAA3974654.1"/>
    <property type="molecule type" value="Genomic_DNA"/>
</dbReference>
<evidence type="ECO:0000256" key="1">
    <source>
        <dbReference type="ARBA" id="ARBA00022679"/>
    </source>
</evidence>
<dbReference type="InterPro" id="IPR036890">
    <property type="entry name" value="HATPase_C_sf"/>
</dbReference>
<feature type="domain" description="Histidine kinase/HSP90-like ATPase" evidence="6">
    <location>
        <begin position="465"/>
        <end position="550"/>
    </location>
</feature>
<dbReference type="SMART" id="SM00028">
    <property type="entry name" value="TPR"/>
    <property type="match status" value="3"/>
</dbReference>
<keyword evidence="5" id="KW-1133">Transmembrane helix</keyword>
<evidence type="ECO:0000259" key="6">
    <source>
        <dbReference type="Pfam" id="PF02518"/>
    </source>
</evidence>
<dbReference type="Proteomes" id="UP001501081">
    <property type="component" value="Unassembled WGS sequence"/>
</dbReference>
<keyword evidence="5" id="KW-0812">Transmembrane</keyword>
<accession>A0ABP7Q0V1</accession>
<dbReference type="PANTHER" id="PTHR24421">
    <property type="entry name" value="NITRATE/NITRITE SENSOR PROTEIN NARX-RELATED"/>
    <property type="match status" value="1"/>
</dbReference>
<keyword evidence="8" id="KW-1185">Reference proteome</keyword>
<evidence type="ECO:0000313" key="7">
    <source>
        <dbReference type="EMBL" id="GAA3974654.1"/>
    </source>
</evidence>
<keyword evidence="4" id="KW-0175">Coiled coil</keyword>
<reference evidence="8" key="1">
    <citation type="journal article" date="2019" name="Int. J. Syst. Evol. Microbiol.">
        <title>The Global Catalogue of Microorganisms (GCM) 10K type strain sequencing project: providing services to taxonomists for standard genome sequencing and annotation.</title>
        <authorList>
            <consortium name="The Broad Institute Genomics Platform"/>
            <consortium name="The Broad Institute Genome Sequencing Center for Infectious Disease"/>
            <person name="Wu L."/>
            <person name="Ma J."/>
        </authorList>
    </citation>
    <scope>NUCLEOTIDE SEQUENCE [LARGE SCALE GENOMIC DNA]</scope>
    <source>
        <strain evidence="8">JCM 17338</strain>
    </source>
</reference>
<dbReference type="Pfam" id="PF13374">
    <property type="entry name" value="TPR_10"/>
    <property type="match status" value="1"/>
</dbReference>
<dbReference type="Gene3D" id="3.30.565.10">
    <property type="entry name" value="Histidine kinase-like ATPase, C-terminal domain"/>
    <property type="match status" value="1"/>
</dbReference>
<keyword evidence="2" id="KW-0418">Kinase</keyword>
<dbReference type="InterPro" id="IPR003594">
    <property type="entry name" value="HATPase_dom"/>
</dbReference>
<evidence type="ECO:0000256" key="2">
    <source>
        <dbReference type="ARBA" id="ARBA00022777"/>
    </source>
</evidence>
<dbReference type="PANTHER" id="PTHR24421:SF60">
    <property type="entry name" value="SENSOR HISTIDINE KINASE COMP"/>
    <property type="match status" value="1"/>
</dbReference>
<dbReference type="SUPFAM" id="SSF48452">
    <property type="entry name" value="TPR-like"/>
    <property type="match status" value="1"/>
</dbReference>
<keyword evidence="5" id="KW-0472">Membrane</keyword>
<proteinExistence type="predicted"/>
<organism evidence="7 8">
    <name type="scientific">Pedobacter ginsengiterrae</name>
    <dbReference type="NCBI Taxonomy" id="871696"/>
    <lineage>
        <taxon>Bacteria</taxon>
        <taxon>Pseudomonadati</taxon>
        <taxon>Bacteroidota</taxon>
        <taxon>Sphingobacteriia</taxon>
        <taxon>Sphingobacteriales</taxon>
        <taxon>Sphingobacteriaceae</taxon>
        <taxon>Pedobacter</taxon>
    </lineage>
</organism>
<dbReference type="Gene3D" id="1.25.40.10">
    <property type="entry name" value="Tetratricopeptide repeat domain"/>
    <property type="match status" value="2"/>
</dbReference>